<keyword evidence="2" id="KW-1185">Reference proteome</keyword>
<reference evidence="2" key="1">
    <citation type="journal article" date="2024" name="Proc. Natl. Acad. Sci. U.S.A.">
        <title>Extraordinary preservation of gene collinearity over three hundred million years revealed in homosporous lycophytes.</title>
        <authorList>
            <person name="Li C."/>
            <person name="Wickell D."/>
            <person name="Kuo L.Y."/>
            <person name="Chen X."/>
            <person name="Nie B."/>
            <person name="Liao X."/>
            <person name="Peng D."/>
            <person name="Ji J."/>
            <person name="Jenkins J."/>
            <person name="Williams M."/>
            <person name="Shu S."/>
            <person name="Plott C."/>
            <person name="Barry K."/>
            <person name="Rajasekar S."/>
            <person name="Grimwood J."/>
            <person name="Han X."/>
            <person name="Sun S."/>
            <person name="Hou Z."/>
            <person name="He W."/>
            <person name="Dai G."/>
            <person name="Sun C."/>
            <person name="Schmutz J."/>
            <person name="Leebens-Mack J.H."/>
            <person name="Li F.W."/>
            <person name="Wang L."/>
        </authorList>
    </citation>
    <scope>NUCLEOTIDE SEQUENCE [LARGE SCALE GENOMIC DNA]</scope>
    <source>
        <strain evidence="2">cv. PW_Plant_1</strain>
    </source>
</reference>
<dbReference type="Proteomes" id="UP001162992">
    <property type="component" value="Chromosome 10"/>
</dbReference>
<sequence>MDVVKSVHLLAITCCPHPHSCPRPRPRISTTLSPSSSSIYFLYSFAAFRLCYNSCVWNGFGCNNKLHNYNNNNSGGFLCKLRPSLQRSSGADAANSRGSASLFDYQSSPSSVKLAAAKDLSGQCSLIRLTDAGWQSSVWGPPAFLAVALSLLLATRRGIGGPITLPALGLVLISLLIARHFFQLRMMGLEAPTSHSEAAPAIFKFIQKWDPQVFQIMFSRLRSVPEILRDCIKKFSIQRKDKVTFELFAVRDDINTEDTSTATTAYDLSNFQKYLRSLGFKSVLRKDEGSKGLVTSGAAEIVIVKDSSTCNSDTSSVSEKNSRHSFVVIFPSDAAEAVHLHSGNIFPITIQSQEEIRIQGSCVYKEEMLIAGFCSFLQSRLNSASWLSSNRTTGNHIFCKGIGVGGVNLILSKSCDTAALLGGRRDLGCKLIGPLDGMAEDRILEVPTTHLKVLSDDLLTGTFTSKREEKTNSIRPGQVTNRTGSPTFESGDESEFLGEQNKRLFGSLDRAQTQAIEDTSYKKAVERNHNFERKRRKSKEALPQSEKDSPLYETDKSETNLNSNFSFNSQSTEGRIDPSYTENYAGTKERNLPVPKSNTSEEEKSNCLLEEGEALLDEGQEGLTGRIEVGVAERMLYEAANIFAAAAAMDPSSLSAIGSWGNTLLVHGQLKFKLSQQLRSMLPLSAEGDITGNRRQLEAEEDWSEQMEFEVLDRTLQEVCEECEKLLVEAGRKYRLALSLDRRDARALYNWGLALCFRAQLTAEERTETTTQDADKIYLAAIDKFEALMSTDQTYAPGALLNWGLAMRDRSRLKPMGDKDRVKLLFQAKELFQDALKFDPHYGQARGAIAACNAELRGLQEYGKYANQRERLSRSRKPWWNFFVTFLF</sequence>
<name>A0ACC2CIK3_DIPCM</name>
<accession>A0ACC2CIK3</accession>
<evidence type="ECO:0000313" key="1">
    <source>
        <dbReference type="EMBL" id="KAJ7541790.1"/>
    </source>
</evidence>
<evidence type="ECO:0000313" key="2">
    <source>
        <dbReference type="Proteomes" id="UP001162992"/>
    </source>
</evidence>
<protein>
    <submittedName>
        <fullName evidence="1">Uncharacterized protein</fullName>
    </submittedName>
</protein>
<dbReference type="EMBL" id="CM055101">
    <property type="protein sequence ID" value="KAJ7541790.1"/>
    <property type="molecule type" value="Genomic_DNA"/>
</dbReference>
<proteinExistence type="predicted"/>
<gene>
    <name evidence="1" type="ORF">O6H91_10G077000</name>
</gene>
<comment type="caution">
    <text evidence="1">The sequence shown here is derived from an EMBL/GenBank/DDBJ whole genome shotgun (WGS) entry which is preliminary data.</text>
</comment>
<organism evidence="1 2">
    <name type="scientific">Diphasiastrum complanatum</name>
    <name type="common">Issler's clubmoss</name>
    <name type="synonym">Lycopodium complanatum</name>
    <dbReference type="NCBI Taxonomy" id="34168"/>
    <lineage>
        <taxon>Eukaryota</taxon>
        <taxon>Viridiplantae</taxon>
        <taxon>Streptophyta</taxon>
        <taxon>Embryophyta</taxon>
        <taxon>Tracheophyta</taxon>
        <taxon>Lycopodiopsida</taxon>
        <taxon>Lycopodiales</taxon>
        <taxon>Lycopodiaceae</taxon>
        <taxon>Lycopodioideae</taxon>
        <taxon>Diphasiastrum</taxon>
    </lineage>
</organism>